<dbReference type="AlphaFoldDB" id="F3PY64"/>
<keyword evidence="2" id="KW-1185">Reference proteome</keyword>
<accession>F3PY64</accession>
<dbReference type="EMBL" id="AFBN01000101">
    <property type="protein sequence ID" value="EGF51032.1"/>
    <property type="molecule type" value="Genomic_DNA"/>
</dbReference>
<gene>
    <name evidence="1" type="ORF">HMPREF9446_03712</name>
</gene>
<organism evidence="1 2">
    <name type="scientific">Bacteroides fluxus YIT 12057</name>
    <dbReference type="NCBI Taxonomy" id="763034"/>
    <lineage>
        <taxon>Bacteria</taxon>
        <taxon>Pseudomonadati</taxon>
        <taxon>Bacteroidota</taxon>
        <taxon>Bacteroidia</taxon>
        <taxon>Bacteroidales</taxon>
        <taxon>Bacteroidaceae</taxon>
        <taxon>Bacteroides</taxon>
    </lineage>
</organism>
<dbReference type="Proteomes" id="UP000003416">
    <property type="component" value="Unassembled WGS sequence"/>
</dbReference>
<dbReference type="STRING" id="763034.HMPREF9446_03712"/>
<comment type="caution">
    <text evidence="1">The sequence shown here is derived from an EMBL/GenBank/DDBJ whole genome shotgun (WGS) entry which is preliminary data.</text>
</comment>
<name>F3PY64_9BACE</name>
<reference evidence="1 2" key="1">
    <citation type="submission" date="2011-02" db="EMBL/GenBank/DDBJ databases">
        <authorList>
            <person name="Weinstock G."/>
            <person name="Sodergren E."/>
            <person name="Clifton S."/>
            <person name="Fulton L."/>
            <person name="Fulton B."/>
            <person name="Courtney L."/>
            <person name="Fronick C."/>
            <person name="Harrison M."/>
            <person name="Strong C."/>
            <person name="Farmer C."/>
            <person name="Delahaunty K."/>
            <person name="Markovic C."/>
            <person name="Hall O."/>
            <person name="Minx P."/>
            <person name="Tomlinson C."/>
            <person name="Mitreva M."/>
            <person name="Hou S."/>
            <person name="Chen J."/>
            <person name="Wollam A."/>
            <person name="Pepin K.H."/>
            <person name="Johnson M."/>
            <person name="Bhonagiri V."/>
            <person name="Zhang X."/>
            <person name="Suruliraj S."/>
            <person name="Warren W."/>
            <person name="Chinwalla A."/>
            <person name="Mardis E.R."/>
            <person name="Wilson R.K."/>
        </authorList>
    </citation>
    <scope>NUCLEOTIDE SEQUENCE [LARGE SCALE GENOMIC DNA]</scope>
    <source>
        <strain evidence="1 2">YIT 12057</strain>
    </source>
</reference>
<sequence length="49" mass="5650">MKKMRKRDEELATYLGTNCPQIEMVTDTGKKRKTLAANVQALFRIIHLS</sequence>
<protein>
    <submittedName>
        <fullName evidence="1">Uncharacterized protein</fullName>
    </submittedName>
</protein>
<proteinExistence type="predicted"/>
<evidence type="ECO:0000313" key="2">
    <source>
        <dbReference type="Proteomes" id="UP000003416"/>
    </source>
</evidence>
<dbReference type="HOGENOM" id="CLU_3132271_0_0_10"/>
<evidence type="ECO:0000313" key="1">
    <source>
        <dbReference type="EMBL" id="EGF51032.1"/>
    </source>
</evidence>